<evidence type="ECO:0008006" key="4">
    <source>
        <dbReference type="Google" id="ProtNLM"/>
    </source>
</evidence>
<evidence type="ECO:0000313" key="2">
    <source>
        <dbReference type="EMBL" id="UTW11558.1"/>
    </source>
</evidence>
<keyword evidence="3" id="KW-1185">Reference proteome</keyword>
<name>A0ABY5HH38_9GAMM</name>
<dbReference type="InterPro" id="IPR029063">
    <property type="entry name" value="SAM-dependent_MTases_sf"/>
</dbReference>
<evidence type="ECO:0000313" key="3">
    <source>
        <dbReference type="Proteomes" id="UP001058461"/>
    </source>
</evidence>
<dbReference type="SUPFAM" id="SSF53335">
    <property type="entry name" value="S-adenosyl-L-methionine-dependent methyltransferases"/>
    <property type="match status" value="1"/>
</dbReference>
<sequence length="271" mass="30117">MSSMLEYFAATDSDESHRAIRNSLPGREVHRSYDEWGPVAVLEDGPRRYLSFGDGGEQSCIDMTDPALPVFEYVQAMLLALLYIPNPAHVSLFGLGGGNLSNCLQAYDATMQLSVVELRQQVVDIARNWLSLTETDRFELHIDDAEAFAARGGISTDIIFSDLYLDDGMQLIQLEQDFQSDCYNLLNDQGMLVLNLWDQGQARNRAALARMKDLFDGQCLLCPVNGGNLIVLAFKGGLPQANPRRLQQQAKQLGKALGIPLQRLLNQLKPI</sequence>
<dbReference type="Proteomes" id="UP001058461">
    <property type="component" value="Chromosome"/>
</dbReference>
<protein>
    <recommendedName>
        <fullName evidence="4">Spermidine synthase</fullName>
    </recommendedName>
</protein>
<dbReference type="RefSeq" id="WP_255853594.1">
    <property type="nucleotide sequence ID" value="NZ_CP073347.1"/>
</dbReference>
<keyword evidence="1" id="KW-0620">Polyamine biosynthesis</keyword>
<dbReference type="PANTHER" id="PTHR43317:SF1">
    <property type="entry name" value="THERMOSPERMINE SYNTHASE ACAULIS5"/>
    <property type="match status" value="1"/>
</dbReference>
<organism evidence="2 3">
    <name type="scientific">Marinobacterium rhizophilum</name>
    <dbReference type="NCBI Taxonomy" id="420402"/>
    <lineage>
        <taxon>Bacteria</taxon>
        <taxon>Pseudomonadati</taxon>
        <taxon>Pseudomonadota</taxon>
        <taxon>Gammaproteobacteria</taxon>
        <taxon>Oceanospirillales</taxon>
        <taxon>Oceanospirillaceae</taxon>
        <taxon>Marinobacterium</taxon>
    </lineage>
</organism>
<reference evidence="2" key="1">
    <citation type="submission" date="2021-04" db="EMBL/GenBank/DDBJ databases">
        <title>Oceanospirillales bacteria with DddD are important DMSP degraders in coastal seawater.</title>
        <authorList>
            <person name="Liu J."/>
        </authorList>
    </citation>
    <scope>NUCLEOTIDE SEQUENCE</scope>
    <source>
        <strain evidence="2">D13-1</strain>
    </source>
</reference>
<dbReference type="PANTHER" id="PTHR43317">
    <property type="entry name" value="THERMOSPERMINE SYNTHASE ACAULIS5"/>
    <property type="match status" value="1"/>
</dbReference>
<dbReference type="Pfam" id="PF01564">
    <property type="entry name" value="Spermine_synth"/>
    <property type="match status" value="1"/>
</dbReference>
<gene>
    <name evidence="2" type="ORF">KDW95_20255</name>
</gene>
<proteinExistence type="predicted"/>
<accession>A0ABY5HH38</accession>
<evidence type="ECO:0000256" key="1">
    <source>
        <dbReference type="ARBA" id="ARBA00023115"/>
    </source>
</evidence>
<dbReference type="EMBL" id="CP073347">
    <property type="protein sequence ID" value="UTW11558.1"/>
    <property type="molecule type" value="Genomic_DNA"/>
</dbReference>
<dbReference type="Gene3D" id="3.40.50.150">
    <property type="entry name" value="Vaccinia Virus protein VP39"/>
    <property type="match status" value="1"/>
</dbReference>